<gene>
    <name evidence="3" type="ORF">LCGC14_0355400</name>
</gene>
<accession>A0A0F9T9S9</accession>
<evidence type="ECO:0008006" key="4">
    <source>
        <dbReference type="Google" id="ProtNLM"/>
    </source>
</evidence>
<sequence>MAEYGATDNTTSGGQGSHAVLMGFIESDNIAADLTDEQLTAIGEKVKREYEIDDNSRKAWLDQIDKAMDLALQVVEAKNTPWPNASNVKFPLMTSAAIQFAARAYPAIVPGSNIVKGKVIGSDSPIPPPPGPEPREGALPQQPGMEPQAAPGGPSASPGQPPGPQVGEPGMQGWSPGMAPQGPGMAPQQPQTREGEKRDRAGRIGRHMSWQLTEEMEEWEEDTDRLLHVLPIVGTLFRKTWYDPDRDRNASEMILPKDLVVNYAAKSLETAPRITQEFEKYPTQITENQRMGIWLDEDLGLPADGGDDDDAPHDFLEQHRTLDLDEDDYPEPYIVTVHKETSKVLRIVARFDADGVLINQAGEVAKIKPVEYFTKYGFIPSPDGGFYDVGFGLLLNPINAAVNTSINQMIDAGSLQNAGGGFIGSGLRIKGGVVRIKPGEYKMVDATGGTVAQNVVPLQHPGPSPVLFQLLGLLIEAGREIASIKDILTGGEDPANTSPTVVLAMVEQGMKVFTSIYKRIHRSLKHELKLIYRLNRLYLSPEVYFTLLDEPEAIAQEDYEDESMDVIPVSDPKVVTDMQQMARAQFLTSFADDPWFDGREIRRRVLEAADIEEVDKVLRDQPPENPQVVLESAKQEIEQAKVSIDQAKLELEDIKVRIAAAKQEAEEAKGETDSLIEADKMVLATAKNEAEIDKL</sequence>
<comment type="caution">
    <text evidence="3">The sequence shown here is derived from an EMBL/GenBank/DDBJ whole genome shotgun (WGS) entry which is preliminary data.</text>
</comment>
<dbReference type="EMBL" id="LAZR01000271">
    <property type="protein sequence ID" value="KKN77975.1"/>
    <property type="molecule type" value="Genomic_DNA"/>
</dbReference>
<feature type="region of interest" description="Disordered" evidence="2">
    <location>
        <begin position="119"/>
        <end position="204"/>
    </location>
</feature>
<feature type="coiled-coil region" evidence="1">
    <location>
        <begin position="630"/>
        <end position="678"/>
    </location>
</feature>
<protein>
    <recommendedName>
        <fullName evidence="4">Portal protein</fullName>
    </recommendedName>
</protein>
<feature type="compositionally biased region" description="Low complexity" evidence="2">
    <location>
        <begin position="176"/>
        <end position="191"/>
    </location>
</feature>
<feature type="compositionally biased region" description="Basic and acidic residues" evidence="2">
    <location>
        <begin position="193"/>
        <end position="202"/>
    </location>
</feature>
<evidence type="ECO:0000256" key="1">
    <source>
        <dbReference type="SAM" id="Coils"/>
    </source>
</evidence>
<evidence type="ECO:0000256" key="2">
    <source>
        <dbReference type="SAM" id="MobiDB-lite"/>
    </source>
</evidence>
<keyword evidence="1" id="KW-0175">Coiled coil</keyword>
<feature type="compositionally biased region" description="Low complexity" evidence="2">
    <location>
        <begin position="146"/>
        <end position="158"/>
    </location>
</feature>
<reference evidence="3" key="1">
    <citation type="journal article" date="2015" name="Nature">
        <title>Complex archaea that bridge the gap between prokaryotes and eukaryotes.</title>
        <authorList>
            <person name="Spang A."/>
            <person name="Saw J.H."/>
            <person name="Jorgensen S.L."/>
            <person name="Zaremba-Niedzwiedzka K."/>
            <person name="Martijn J."/>
            <person name="Lind A.E."/>
            <person name="van Eijk R."/>
            <person name="Schleper C."/>
            <person name="Guy L."/>
            <person name="Ettema T.J."/>
        </authorList>
    </citation>
    <scope>NUCLEOTIDE SEQUENCE</scope>
</reference>
<evidence type="ECO:0000313" key="3">
    <source>
        <dbReference type="EMBL" id="KKN77975.1"/>
    </source>
</evidence>
<dbReference type="AlphaFoldDB" id="A0A0F9T9S9"/>
<organism evidence="3">
    <name type="scientific">marine sediment metagenome</name>
    <dbReference type="NCBI Taxonomy" id="412755"/>
    <lineage>
        <taxon>unclassified sequences</taxon>
        <taxon>metagenomes</taxon>
        <taxon>ecological metagenomes</taxon>
    </lineage>
</organism>
<proteinExistence type="predicted"/>
<name>A0A0F9T9S9_9ZZZZ</name>